<dbReference type="FunFam" id="3.30.450.20:FF:000046">
    <property type="entry name" value="Aerotaxis sensor receptor"/>
    <property type="match status" value="1"/>
</dbReference>
<keyword evidence="7 13" id="KW-1133">Transmembrane helix</keyword>
<dbReference type="PROSITE" id="PS50885">
    <property type="entry name" value="HAMP"/>
    <property type="match status" value="1"/>
</dbReference>
<evidence type="ECO:0000256" key="2">
    <source>
        <dbReference type="ARBA" id="ARBA00022475"/>
    </source>
</evidence>
<dbReference type="PROSITE" id="PS50111">
    <property type="entry name" value="CHEMOTAXIS_TRANSDUC_2"/>
    <property type="match status" value="1"/>
</dbReference>
<dbReference type="CDD" id="cd06225">
    <property type="entry name" value="HAMP"/>
    <property type="match status" value="1"/>
</dbReference>
<dbReference type="Pfam" id="PF08447">
    <property type="entry name" value="PAS_3"/>
    <property type="match status" value="1"/>
</dbReference>
<keyword evidence="5" id="KW-0997">Cell inner membrane</keyword>
<evidence type="ECO:0000256" key="10">
    <source>
        <dbReference type="ARBA" id="ARBA00029447"/>
    </source>
</evidence>
<evidence type="ECO:0000259" key="14">
    <source>
        <dbReference type="PROSITE" id="PS50111"/>
    </source>
</evidence>
<proteinExistence type="inferred from homology"/>
<evidence type="ECO:0000313" key="18">
    <source>
        <dbReference type="Proteomes" id="UP000253204"/>
    </source>
</evidence>
<dbReference type="GO" id="GO:0006935">
    <property type="term" value="P:chemotaxis"/>
    <property type="evidence" value="ECO:0007669"/>
    <property type="project" value="UniProtKB-KW"/>
</dbReference>
<dbReference type="CDD" id="cd00130">
    <property type="entry name" value="PAS"/>
    <property type="match status" value="1"/>
</dbReference>
<dbReference type="InterPro" id="IPR035965">
    <property type="entry name" value="PAS-like_dom_sf"/>
</dbReference>
<dbReference type="PROSITE" id="PS50112">
    <property type="entry name" value="PAS"/>
    <property type="match status" value="1"/>
</dbReference>
<dbReference type="PANTHER" id="PTHR43531:SF14">
    <property type="entry name" value="METHYL-ACCEPTING CHEMOTAXIS PROTEIN I-RELATED"/>
    <property type="match status" value="1"/>
</dbReference>
<evidence type="ECO:0000256" key="11">
    <source>
        <dbReference type="PROSITE-ProRule" id="PRU00284"/>
    </source>
</evidence>
<keyword evidence="2" id="KW-1003">Cell membrane</keyword>
<keyword evidence="6 13" id="KW-0812">Transmembrane</keyword>
<dbReference type="InterPro" id="IPR004089">
    <property type="entry name" value="MCPsignal_dom"/>
</dbReference>
<dbReference type="SUPFAM" id="SSF58104">
    <property type="entry name" value="Methyl-accepting chemotaxis protein (MCP) signaling domain"/>
    <property type="match status" value="1"/>
</dbReference>
<evidence type="ECO:0000256" key="12">
    <source>
        <dbReference type="SAM" id="MobiDB-lite"/>
    </source>
</evidence>
<evidence type="ECO:0000256" key="7">
    <source>
        <dbReference type="ARBA" id="ARBA00022989"/>
    </source>
</evidence>
<accession>A0A368TMS0</accession>
<keyword evidence="4" id="KW-0145">Chemotaxis</keyword>
<keyword evidence="8 13" id="KW-0472">Membrane</keyword>
<evidence type="ECO:0000256" key="9">
    <source>
        <dbReference type="ARBA" id="ARBA00023224"/>
    </source>
</evidence>
<dbReference type="Gene3D" id="1.10.287.950">
    <property type="entry name" value="Methyl-accepting chemotaxis protein"/>
    <property type="match status" value="1"/>
</dbReference>
<evidence type="ECO:0000256" key="5">
    <source>
        <dbReference type="ARBA" id="ARBA00022519"/>
    </source>
</evidence>
<evidence type="ECO:0000256" key="8">
    <source>
        <dbReference type="ARBA" id="ARBA00023136"/>
    </source>
</evidence>
<feature type="region of interest" description="Disordered" evidence="12">
    <location>
        <begin position="672"/>
        <end position="713"/>
    </location>
</feature>
<evidence type="ECO:0000256" key="1">
    <source>
        <dbReference type="ARBA" id="ARBA00004429"/>
    </source>
</evidence>
<dbReference type="OrthoDB" id="2489132at2"/>
<evidence type="ECO:0000256" key="3">
    <source>
        <dbReference type="ARBA" id="ARBA00022481"/>
    </source>
</evidence>
<dbReference type="GO" id="GO:0007165">
    <property type="term" value="P:signal transduction"/>
    <property type="evidence" value="ECO:0007669"/>
    <property type="project" value="UniProtKB-KW"/>
</dbReference>
<dbReference type="GO" id="GO:0004888">
    <property type="term" value="F:transmembrane signaling receptor activity"/>
    <property type="evidence" value="ECO:0007669"/>
    <property type="project" value="InterPro"/>
</dbReference>
<keyword evidence="9 11" id="KW-0807">Transducer</keyword>
<evidence type="ECO:0000256" key="4">
    <source>
        <dbReference type="ARBA" id="ARBA00022500"/>
    </source>
</evidence>
<feature type="compositionally biased region" description="Polar residues" evidence="12">
    <location>
        <begin position="466"/>
        <end position="480"/>
    </location>
</feature>
<comment type="subcellular location">
    <subcellularLocation>
        <location evidence="1">Cell inner membrane</location>
        <topology evidence="1">Multi-pass membrane protein</topology>
    </subcellularLocation>
</comment>
<dbReference type="InterPro" id="IPR004090">
    <property type="entry name" value="Chemotax_Me-accpt_rcpt"/>
</dbReference>
<evidence type="ECO:0000313" key="17">
    <source>
        <dbReference type="EMBL" id="RCV85884.1"/>
    </source>
</evidence>
<dbReference type="InterPro" id="IPR003660">
    <property type="entry name" value="HAMP_dom"/>
</dbReference>
<feature type="region of interest" description="Disordered" evidence="12">
    <location>
        <begin position="466"/>
        <end position="485"/>
    </location>
</feature>
<dbReference type="PANTHER" id="PTHR43531">
    <property type="entry name" value="PROTEIN ICFG"/>
    <property type="match status" value="1"/>
</dbReference>
<organism evidence="17 18">
    <name type="scientific">Vreelandella rituensis</name>
    <dbReference type="NCBI Taxonomy" id="2282306"/>
    <lineage>
        <taxon>Bacteria</taxon>
        <taxon>Pseudomonadati</taxon>
        <taxon>Pseudomonadota</taxon>
        <taxon>Gammaproteobacteria</taxon>
        <taxon>Oceanospirillales</taxon>
        <taxon>Halomonadaceae</taxon>
        <taxon>Vreelandella</taxon>
    </lineage>
</organism>
<dbReference type="AlphaFoldDB" id="A0A368TMS0"/>
<reference evidence="17 18" key="1">
    <citation type="submission" date="2018-07" db="EMBL/GenBank/DDBJ databases">
        <title>Halomonas rutogse sp. nov., isolated from Lake TangqianCo on Tibetan Plateau.</title>
        <authorList>
            <person name="Lu H."/>
            <person name="Xing P."/>
            <person name="Wu Q."/>
        </authorList>
    </citation>
    <scope>NUCLEOTIDE SEQUENCE [LARGE SCALE GENOMIC DNA]</scope>
    <source>
        <strain evidence="17 18">TQ8S</strain>
    </source>
</reference>
<dbReference type="NCBIfam" id="TIGR00229">
    <property type="entry name" value="sensory_box"/>
    <property type="match status" value="1"/>
</dbReference>
<feature type="compositionally biased region" description="Basic and acidic residues" evidence="12">
    <location>
        <begin position="698"/>
        <end position="713"/>
    </location>
</feature>
<sequence>MRDNGPVTQTNYPLAPDDVLISKTDTQSHIIYANRRFIEVSGFTYEELKGEPHNLVRHPDMPKAAYKDMWDTLKKGHYWSGLVKNRRKNGDHYWVRANIVPLREGGSIQGYASIRVKPDEEEVRLAEEAYRDIREGGKRYTVSEGKIYRTGLRKHWQRFKPESLAARLGATSLVTLLLLGITGIGGGYIIHQQTLDKDRAELRLAAHALEGSINQGQASLLAGVDPRAELSPRLAAEQLREVAQDLEQAWGAFKSDLDNRQPNVSTALDARLQRLFGVVMPEVARHLEANRTDEAQARFSQFIQQDATALLDELDTLQQTLAQWGERRSLDVAFENQLGSIFGLIAVVGGLLISLTLWRIGRYIRVSLRQANDFTLQVAAGNLKADLPRASKNEVGQTLRSLNFMRKSLSFLIGEVNQRVGVVRPSINELIENNQAMSGRIEQQASAVQETAASAEEISSTVAHSAENAQLASDASSGNSREVEEAGRIMQTLGQSMQDITQQANNMASIVGTIDSIAFQTNILALNASVEAARAGQHGRGFAVVAQEVRKLASQSADAAQQVQTLIQQTQGSIKEGEKHTVSAENAMGRIREASHRVNDLMGEISAATKEQNQGVGEISQAISEIDRGTQESSSAMQSYNASTQALRQEIFSLSHSTRAFLSEADIQAQKGDQGLPAPDWQSAHASLPRSRPAPTKKATDRQTASHDDWASF</sequence>
<dbReference type="Gene3D" id="3.30.450.20">
    <property type="entry name" value="PAS domain"/>
    <property type="match status" value="1"/>
</dbReference>
<dbReference type="InterPro" id="IPR013655">
    <property type="entry name" value="PAS_fold_3"/>
</dbReference>
<dbReference type="PRINTS" id="PR00260">
    <property type="entry name" value="CHEMTRNSDUCR"/>
</dbReference>
<dbReference type="Proteomes" id="UP000253204">
    <property type="component" value="Unassembled WGS sequence"/>
</dbReference>
<gene>
    <name evidence="17" type="ORF">DU506_19835</name>
</gene>
<comment type="caution">
    <text evidence="17">The sequence shown here is derived from an EMBL/GenBank/DDBJ whole genome shotgun (WGS) entry which is preliminary data.</text>
</comment>
<dbReference type="InterPro" id="IPR000014">
    <property type="entry name" value="PAS"/>
</dbReference>
<comment type="similarity">
    <text evidence="10">Belongs to the methyl-accepting chemotaxis (MCP) protein family.</text>
</comment>
<dbReference type="Pfam" id="PF00015">
    <property type="entry name" value="MCPsignal"/>
    <property type="match status" value="1"/>
</dbReference>
<dbReference type="InterPro" id="IPR051310">
    <property type="entry name" value="MCP_chemotaxis"/>
</dbReference>
<dbReference type="EMBL" id="QPIJ01000087">
    <property type="protein sequence ID" value="RCV85884.1"/>
    <property type="molecule type" value="Genomic_DNA"/>
</dbReference>
<dbReference type="GO" id="GO:0005886">
    <property type="term" value="C:plasma membrane"/>
    <property type="evidence" value="ECO:0007669"/>
    <property type="project" value="UniProtKB-SubCell"/>
</dbReference>
<protein>
    <submittedName>
        <fullName evidence="17">PAS domain S-box protein</fullName>
    </submittedName>
</protein>
<dbReference type="RefSeq" id="WP_114488592.1">
    <property type="nucleotide sequence ID" value="NZ_CBCSHM010000105.1"/>
</dbReference>
<feature type="domain" description="Methyl-accepting transducer" evidence="14">
    <location>
        <begin position="419"/>
        <end position="648"/>
    </location>
</feature>
<dbReference type="CDD" id="cd11386">
    <property type="entry name" value="MCP_signal"/>
    <property type="match status" value="1"/>
</dbReference>
<feature type="domain" description="HAMP" evidence="16">
    <location>
        <begin position="362"/>
        <end position="414"/>
    </location>
</feature>
<keyword evidence="3" id="KW-0488">Methylation</keyword>
<feature type="transmembrane region" description="Helical" evidence="13">
    <location>
        <begin position="164"/>
        <end position="190"/>
    </location>
</feature>
<evidence type="ECO:0000256" key="6">
    <source>
        <dbReference type="ARBA" id="ARBA00022692"/>
    </source>
</evidence>
<feature type="transmembrane region" description="Helical" evidence="13">
    <location>
        <begin position="338"/>
        <end position="360"/>
    </location>
</feature>
<evidence type="ECO:0000259" key="15">
    <source>
        <dbReference type="PROSITE" id="PS50112"/>
    </source>
</evidence>
<evidence type="ECO:0000256" key="13">
    <source>
        <dbReference type="SAM" id="Phobius"/>
    </source>
</evidence>
<name>A0A368TMS0_9GAMM</name>
<feature type="domain" description="PAS" evidence="15">
    <location>
        <begin position="25"/>
        <end position="76"/>
    </location>
</feature>
<dbReference type="SUPFAM" id="SSF55785">
    <property type="entry name" value="PYP-like sensor domain (PAS domain)"/>
    <property type="match status" value="1"/>
</dbReference>
<dbReference type="SMART" id="SM00283">
    <property type="entry name" value="MA"/>
    <property type="match status" value="1"/>
</dbReference>
<evidence type="ECO:0000259" key="16">
    <source>
        <dbReference type="PROSITE" id="PS50885"/>
    </source>
</evidence>
<keyword evidence="18" id="KW-1185">Reference proteome</keyword>